<feature type="domain" description="HTH crp-type" evidence="5">
    <location>
        <begin position="144"/>
        <end position="207"/>
    </location>
</feature>
<dbReference type="PANTHER" id="PTHR24567:SF74">
    <property type="entry name" value="HTH-TYPE TRANSCRIPTIONAL REGULATOR ARCR"/>
    <property type="match status" value="1"/>
</dbReference>
<evidence type="ECO:0000259" key="4">
    <source>
        <dbReference type="PROSITE" id="PS50042"/>
    </source>
</evidence>
<dbReference type="GO" id="GO:0003677">
    <property type="term" value="F:DNA binding"/>
    <property type="evidence" value="ECO:0007669"/>
    <property type="project" value="UniProtKB-KW"/>
</dbReference>
<dbReference type="AlphaFoldDB" id="A0A0D6B2T2"/>
<dbReference type="eggNOG" id="COG0664">
    <property type="taxonomic scope" value="Bacteria"/>
</dbReference>
<proteinExistence type="predicted"/>
<evidence type="ECO:0000313" key="7">
    <source>
        <dbReference type="Proteomes" id="UP000064912"/>
    </source>
</evidence>
<dbReference type="RefSeq" id="WP_042461839.1">
    <property type="nucleotide sequence ID" value="NZ_CP015421.1"/>
</dbReference>
<dbReference type="Pfam" id="PF13545">
    <property type="entry name" value="HTH_Crp_2"/>
    <property type="match status" value="1"/>
</dbReference>
<dbReference type="InterPro" id="IPR036388">
    <property type="entry name" value="WH-like_DNA-bd_sf"/>
</dbReference>
<dbReference type="InterPro" id="IPR050397">
    <property type="entry name" value="Env_Response_Regulators"/>
</dbReference>
<evidence type="ECO:0000259" key="5">
    <source>
        <dbReference type="PROSITE" id="PS51063"/>
    </source>
</evidence>
<dbReference type="GeneID" id="93539937"/>
<dbReference type="PROSITE" id="PS50042">
    <property type="entry name" value="CNMP_BINDING_3"/>
    <property type="match status" value="1"/>
</dbReference>
<dbReference type="Pfam" id="PF00027">
    <property type="entry name" value="cNMP_binding"/>
    <property type="match status" value="1"/>
</dbReference>
<keyword evidence="1" id="KW-0805">Transcription regulation</keyword>
<dbReference type="PANTHER" id="PTHR24567">
    <property type="entry name" value="CRP FAMILY TRANSCRIPTIONAL REGULATORY PROTEIN"/>
    <property type="match status" value="1"/>
</dbReference>
<dbReference type="GO" id="GO:0003700">
    <property type="term" value="F:DNA-binding transcription factor activity"/>
    <property type="evidence" value="ECO:0007669"/>
    <property type="project" value="TreeGrafter"/>
</dbReference>
<evidence type="ECO:0000313" key="6">
    <source>
        <dbReference type="EMBL" id="BAQ69331.1"/>
    </source>
</evidence>
<dbReference type="SUPFAM" id="SSF51206">
    <property type="entry name" value="cAMP-binding domain-like"/>
    <property type="match status" value="1"/>
</dbReference>
<feature type="domain" description="Cyclic nucleotide-binding" evidence="4">
    <location>
        <begin position="21"/>
        <end position="130"/>
    </location>
</feature>
<dbReference type="SMART" id="SM00419">
    <property type="entry name" value="HTH_CRP"/>
    <property type="match status" value="1"/>
</dbReference>
<dbReference type="SUPFAM" id="SSF46785">
    <property type="entry name" value="Winged helix' DNA-binding domain"/>
    <property type="match status" value="1"/>
</dbReference>
<dbReference type="GO" id="GO:0005829">
    <property type="term" value="C:cytosol"/>
    <property type="evidence" value="ECO:0007669"/>
    <property type="project" value="TreeGrafter"/>
</dbReference>
<dbReference type="InterPro" id="IPR036390">
    <property type="entry name" value="WH_DNA-bd_sf"/>
</dbReference>
<keyword evidence="3" id="KW-0804">Transcription</keyword>
<dbReference type="InterPro" id="IPR012318">
    <property type="entry name" value="HTH_CRP"/>
</dbReference>
<protein>
    <submittedName>
        <fullName evidence="6">CRP/FNR family transcriptional regulator</fullName>
    </submittedName>
</protein>
<dbReference type="KEGG" id="rsu:NHU_02177"/>
<dbReference type="InterPro" id="IPR000595">
    <property type="entry name" value="cNMP-bd_dom"/>
</dbReference>
<dbReference type="EMBL" id="AP014800">
    <property type="protein sequence ID" value="BAQ69331.1"/>
    <property type="molecule type" value="Genomic_DNA"/>
</dbReference>
<dbReference type="Gene3D" id="2.60.120.10">
    <property type="entry name" value="Jelly Rolls"/>
    <property type="match status" value="1"/>
</dbReference>
<evidence type="ECO:0000256" key="1">
    <source>
        <dbReference type="ARBA" id="ARBA00023015"/>
    </source>
</evidence>
<dbReference type="Gene3D" id="1.10.10.10">
    <property type="entry name" value="Winged helix-like DNA-binding domain superfamily/Winged helix DNA-binding domain"/>
    <property type="match status" value="1"/>
</dbReference>
<dbReference type="PROSITE" id="PS51063">
    <property type="entry name" value="HTH_CRP_2"/>
    <property type="match status" value="1"/>
</dbReference>
<dbReference type="CDD" id="cd00038">
    <property type="entry name" value="CAP_ED"/>
    <property type="match status" value="1"/>
</dbReference>
<reference evidence="6 7" key="1">
    <citation type="submission" date="2015-02" db="EMBL/GenBank/DDBJ databases">
        <title>Genome sequene of Rhodovulum sulfidophilum DSM 2351.</title>
        <authorList>
            <person name="Nagao N."/>
        </authorList>
    </citation>
    <scope>NUCLEOTIDE SEQUENCE [LARGE SCALE GENOMIC DNA]</scope>
    <source>
        <strain evidence="6 7">DSM 2351</strain>
    </source>
</reference>
<evidence type="ECO:0000256" key="3">
    <source>
        <dbReference type="ARBA" id="ARBA00023163"/>
    </source>
</evidence>
<dbReference type="InterPro" id="IPR014710">
    <property type="entry name" value="RmlC-like_jellyroll"/>
</dbReference>
<dbReference type="Proteomes" id="UP000064912">
    <property type="component" value="Chromosome"/>
</dbReference>
<organism evidence="6 7">
    <name type="scientific">Rhodovulum sulfidophilum</name>
    <name type="common">Rhodobacter sulfidophilus</name>
    <dbReference type="NCBI Taxonomy" id="35806"/>
    <lineage>
        <taxon>Bacteria</taxon>
        <taxon>Pseudomonadati</taxon>
        <taxon>Pseudomonadota</taxon>
        <taxon>Alphaproteobacteria</taxon>
        <taxon>Rhodobacterales</taxon>
        <taxon>Paracoccaceae</taxon>
        <taxon>Rhodovulum</taxon>
    </lineage>
</organism>
<dbReference type="InterPro" id="IPR018490">
    <property type="entry name" value="cNMP-bd_dom_sf"/>
</dbReference>
<dbReference type="PATRIC" id="fig|35806.4.peg.2242"/>
<accession>A0A0D6B2T2</accession>
<evidence type="ECO:0000256" key="2">
    <source>
        <dbReference type="ARBA" id="ARBA00023125"/>
    </source>
</evidence>
<name>A0A0D6B2T2_RHOSU</name>
<gene>
    <name evidence="6" type="ORF">NHU_02177</name>
</gene>
<sequence length="219" mass="23417">MSWLARAEGLGGIEPEIAARLDMLPVSPLPKGQVLFCPGEAARGFTILLTGRVEVFLIGPTGREILLYAIEPGQSCVQSTLGLLGGEDYTGEAVTATDCEAVLVPKDRFLSLMDDSPVFRRFVFGAFAQRLQSVMALLERVAFQKVEGRLAADLLDRAAGGAVHATHQEIATRIGTAREVVSRRLDALARAGMVRLDRGCVTIEDAQGLARIAAADGIR</sequence>
<keyword evidence="2" id="KW-0238">DNA-binding</keyword>